<dbReference type="InterPro" id="IPR003593">
    <property type="entry name" value="AAA+_ATPase"/>
</dbReference>
<keyword evidence="5" id="KW-0934">Plastid</keyword>
<comment type="similarity">
    <text evidence="1">Belongs to the CbxX/CfxQ family.</text>
</comment>
<evidence type="ECO:0000256" key="3">
    <source>
        <dbReference type="ARBA" id="ARBA00022840"/>
    </source>
</evidence>
<sequence>MCKNLISSTDLKDLLLNKTDSIDIRDCYVKTGIEKILSTLDSELVGLKNVKTRVREISSVLLFDRIREIQELGALNSSLHMSFTGRPGTGKTSVANKIALVLRNLGYLTKGHLTNVTREDLVGQYVGHTAPKTREQLKRAQGGILFIDEAHHLYKPDNERDYGSEAVELLLQVMENQRDDLILIFAGQKEKLETFYNCNPGVSSRIGNHVNFEDYNVKELTEITSFILNNEKRYKLSTDTVEVLVHYIEQLVKFPTFANVRTIKVFLNQLLSYQAIRIEESLTQTGLLTYQSLTSITKEDFNYFTKDDFINIIGSENVELYSKN</sequence>
<evidence type="ECO:0000313" key="5">
    <source>
        <dbReference type="EMBL" id="AYO28062.1"/>
    </source>
</evidence>
<protein>
    <submittedName>
        <fullName evidence="5">CbbX</fullName>
    </submittedName>
</protein>
<reference evidence="5" key="1">
    <citation type="submission" date="2018-08" db="EMBL/GenBank/DDBJ databases">
        <title>Comparative Plastid Genomics of Synurophyceae: Evolutionary Evidence of Lateral Gene Transfer and Inverted Repeat Dynamics.</title>
        <authorList>
            <person name="Kim J.I."/>
            <person name="Shin H."/>
            <person name="Skaloud P."/>
            <person name="Jung J."/>
            <person name="Yoon H.S."/>
            <person name="Archibald J.M."/>
            <person name="Shin W."/>
        </authorList>
    </citation>
    <scope>NUCLEOTIDE SEQUENCE</scope>
    <source>
        <strain evidence="5">S114.C7</strain>
    </source>
</reference>
<dbReference type="PRINTS" id="PR00820">
    <property type="entry name" value="CBXXCFQX"/>
</dbReference>
<dbReference type="PANTHER" id="PTHR43392">
    <property type="entry name" value="AAA-TYPE ATPASE FAMILY PROTEIN / ANKYRIN REPEAT FAMILY PROTEIN"/>
    <property type="match status" value="1"/>
</dbReference>
<keyword evidence="3" id="KW-0067">ATP-binding</keyword>
<dbReference type="GO" id="GO:0005524">
    <property type="term" value="F:ATP binding"/>
    <property type="evidence" value="ECO:0007669"/>
    <property type="project" value="UniProtKB-KW"/>
</dbReference>
<feature type="domain" description="AAA+ ATPase" evidence="4">
    <location>
        <begin position="77"/>
        <end position="216"/>
    </location>
</feature>
<gene>
    <name evidence="5" type="primary">cbbX</name>
</gene>
<geneLocation type="plastid" evidence="5"/>
<accession>A0A3G2QYK2</accession>
<dbReference type="AlphaFoldDB" id="A0A3G2QYK2"/>
<dbReference type="SUPFAM" id="SSF52540">
    <property type="entry name" value="P-loop containing nucleoside triphosphate hydrolases"/>
    <property type="match status" value="1"/>
</dbReference>
<organism evidence="5">
    <name type="scientific">Synura petersenii</name>
    <dbReference type="NCBI Taxonomy" id="52555"/>
    <lineage>
        <taxon>Eukaryota</taxon>
        <taxon>Sar</taxon>
        <taxon>Stramenopiles</taxon>
        <taxon>Ochrophyta</taxon>
        <taxon>Synurophyceae</taxon>
        <taxon>Synurales</taxon>
        <taxon>Mallomonadaceae</taxon>
        <taxon>Synura</taxon>
    </lineage>
</organism>
<dbReference type="Gene3D" id="3.40.50.300">
    <property type="entry name" value="P-loop containing nucleotide triphosphate hydrolases"/>
    <property type="match status" value="1"/>
</dbReference>
<evidence type="ECO:0000256" key="2">
    <source>
        <dbReference type="ARBA" id="ARBA00022741"/>
    </source>
</evidence>
<dbReference type="InterPro" id="IPR027417">
    <property type="entry name" value="P-loop_NTPase"/>
</dbReference>
<evidence type="ECO:0000259" key="4">
    <source>
        <dbReference type="SMART" id="SM00382"/>
    </source>
</evidence>
<name>A0A3G2QYK2_9STRA</name>
<evidence type="ECO:0000256" key="1">
    <source>
        <dbReference type="ARBA" id="ARBA00010378"/>
    </source>
</evidence>
<dbReference type="CDD" id="cd00009">
    <property type="entry name" value="AAA"/>
    <property type="match status" value="1"/>
</dbReference>
<dbReference type="PRINTS" id="PR00819">
    <property type="entry name" value="CBXCFQXSUPER"/>
</dbReference>
<dbReference type="InterPro" id="IPR050773">
    <property type="entry name" value="CbxX/CfxQ_RuBisCO_ESX"/>
</dbReference>
<keyword evidence="2" id="KW-0547">Nucleotide-binding</keyword>
<dbReference type="InterPro" id="IPR000641">
    <property type="entry name" value="CbxX/CfxQ"/>
</dbReference>
<dbReference type="InterPro" id="IPR003959">
    <property type="entry name" value="ATPase_AAA_core"/>
</dbReference>
<dbReference type="GO" id="GO:0016887">
    <property type="term" value="F:ATP hydrolysis activity"/>
    <property type="evidence" value="ECO:0007669"/>
    <property type="project" value="InterPro"/>
</dbReference>
<dbReference type="SMART" id="SM00382">
    <property type="entry name" value="AAA"/>
    <property type="match status" value="1"/>
</dbReference>
<dbReference type="FunFam" id="3.40.50.300:FF:000216">
    <property type="entry name" value="Type VII secretion ATPase EccA"/>
    <property type="match status" value="1"/>
</dbReference>
<dbReference type="EMBL" id="MH795128">
    <property type="protein sequence ID" value="AYO28062.1"/>
    <property type="molecule type" value="Genomic_DNA"/>
</dbReference>
<dbReference type="Gene3D" id="1.10.8.60">
    <property type="match status" value="1"/>
</dbReference>
<dbReference type="PANTHER" id="PTHR43392:SF2">
    <property type="entry name" value="AAA-TYPE ATPASE FAMILY PROTEIN _ ANKYRIN REPEAT FAMILY PROTEIN"/>
    <property type="match status" value="1"/>
</dbReference>
<proteinExistence type="inferred from homology"/>
<dbReference type="Pfam" id="PF00004">
    <property type="entry name" value="AAA"/>
    <property type="match status" value="1"/>
</dbReference>
<dbReference type="InterPro" id="IPR000470">
    <property type="entry name" value="CbxX/CfqX_mono"/>
</dbReference>